<feature type="repeat" description="ANK" evidence="3">
    <location>
        <begin position="171"/>
        <end position="201"/>
    </location>
</feature>
<dbReference type="Proteomes" id="UP001447188">
    <property type="component" value="Unassembled WGS sequence"/>
</dbReference>
<gene>
    <name evidence="4" type="ORF">Q9L58_006349</name>
</gene>
<dbReference type="Pfam" id="PF13637">
    <property type="entry name" value="Ank_4"/>
    <property type="match status" value="1"/>
</dbReference>
<dbReference type="InterPro" id="IPR036770">
    <property type="entry name" value="Ankyrin_rpt-contain_sf"/>
</dbReference>
<evidence type="ECO:0000256" key="1">
    <source>
        <dbReference type="ARBA" id="ARBA00022737"/>
    </source>
</evidence>
<dbReference type="SMART" id="SM00248">
    <property type="entry name" value="ANK"/>
    <property type="match status" value="8"/>
</dbReference>
<feature type="repeat" description="ANK" evidence="3">
    <location>
        <begin position="240"/>
        <end position="266"/>
    </location>
</feature>
<evidence type="ECO:0000256" key="2">
    <source>
        <dbReference type="ARBA" id="ARBA00023043"/>
    </source>
</evidence>
<evidence type="ECO:0000313" key="4">
    <source>
        <dbReference type="EMBL" id="KAL0634685.1"/>
    </source>
</evidence>
<dbReference type="PROSITE" id="PS50297">
    <property type="entry name" value="ANK_REP_REGION"/>
    <property type="match status" value="5"/>
</dbReference>
<reference evidence="4 5" key="1">
    <citation type="submission" date="2024-02" db="EMBL/GenBank/DDBJ databases">
        <title>Discinaceae phylogenomics.</title>
        <authorList>
            <person name="Dirks A.C."/>
            <person name="James T.Y."/>
        </authorList>
    </citation>
    <scope>NUCLEOTIDE SEQUENCE [LARGE SCALE GENOMIC DNA]</scope>
    <source>
        <strain evidence="4 5">ACD0624</strain>
    </source>
</reference>
<keyword evidence="5" id="KW-1185">Reference proteome</keyword>
<feature type="repeat" description="ANK" evidence="3">
    <location>
        <begin position="120"/>
        <end position="152"/>
    </location>
</feature>
<dbReference type="InterPro" id="IPR002110">
    <property type="entry name" value="Ankyrin_rpt"/>
</dbReference>
<keyword evidence="1" id="KW-0677">Repeat</keyword>
<accession>A0ABR3GFI1</accession>
<protein>
    <submittedName>
        <fullName evidence="4">Uncharacterized protein</fullName>
    </submittedName>
</protein>
<evidence type="ECO:0000256" key="3">
    <source>
        <dbReference type="PROSITE-ProRule" id="PRU00023"/>
    </source>
</evidence>
<organism evidence="4 5">
    <name type="scientific">Discina gigas</name>
    <dbReference type="NCBI Taxonomy" id="1032678"/>
    <lineage>
        <taxon>Eukaryota</taxon>
        <taxon>Fungi</taxon>
        <taxon>Dikarya</taxon>
        <taxon>Ascomycota</taxon>
        <taxon>Pezizomycotina</taxon>
        <taxon>Pezizomycetes</taxon>
        <taxon>Pezizales</taxon>
        <taxon>Discinaceae</taxon>
        <taxon>Discina</taxon>
    </lineage>
</organism>
<feature type="repeat" description="ANK" evidence="3">
    <location>
        <begin position="202"/>
        <end position="239"/>
    </location>
</feature>
<proteinExistence type="predicted"/>
<feature type="repeat" description="ANK" evidence="3">
    <location>
        <begin position="87"/>
        <end position="119"/>
    </location>
</feature>
<dbReference type="EMBL" id="JBBBZM010000087">
    <property type="protein sequence ID" value="KAL0634685.1"/>
    <property type="molecule type" value="Genomic_DNA"/>
</dbReference>
<dbReference type="PRINTS" id="PR01415">
    <property type="entry name" value="ANKYRIN"/>
</dbReference>
<dbReference type="Pfam" id="PF12796">
    <property type="entry name" value="Ank_2"/>
    <property type="match status" value="2"/>
</dbReference>
<dbReference type="Gene3D" id="1.25.40.20">
    <property type="entry name" value="Ankyrin repeat-containing domain"/>
    <property type="match status" value="3"/>
</dbReference>
<keyword evidence="2 3" id="KW-0040">ANK repeat</keyword>
<dbReference type="PANTHER" id="PTHR24171">
    <property type="entry name" value="ANKYRIN REPEAT DOMAIN-CONTAINING PROTEIN 39-RELATED"/>
    <property type="match status" value="1"/>
</dbReference>
<sequence>MSSLLDFPNEILLQIADNLHRSNDLNSLLRTNSFFATLLNPLLRELALLEPDPRVPTICWAARQGHEPLVKLLLAGGAVIETWDDEQKKSPLQWAAGRGHKEIVRLLLEQGAETEELDDDGKTPLIDAVCNDNIGVARLLLDKGANPDFRDSRIRSFERSWGVGGNVPGAALHHACRRNPPNLTMVEMLLEKGADIDITDMRGNTALHVAVEGMDSSQERRALIKVLLGAGADMDLFNRNLDTVLHLAVLQGDRNLVKLLVERGADRCRPDLGLNIPLHLAVERDMTAITKILLQDVTDAEMAYKNTSNKTPMHLVLEKLLPSMVKLFVDHFAKEGRSVNVKVW</sequence>
<name>A0ABR3GFI1_9PEZI</name>
<dbReference type="SUPFAM" id="SSF48403">
    <property type="entry name" value="Ankyrin repeat"/>
    <property type="match status" value="1"/>
</dbReference>
<evidence type="ECO:0000313" key="5">
    <source>
        <dbReference type="Proteomes" id="UP001447188"/>
    </source>
</evidence>
<dbReference type="PROSITE" id="PS50088">
    <property type="entry name" value="ANK_REPEAT"/>
    <property type="match status" value="5"/>
</dbReference>
<comment type="caution">
    <text evidence="4">The sequence shown here is derived from an EMBL/GenBank/DDBJ whole genome shotgun (WGS) entry which is preliminary data.</text>
</comment>